<sequence>MKRFALILVATAVVATTSQAATVKQSSSGICHDENSSYYERTKNFKPFSSLDACLRAGGRLPKGYSGSSSTSSSSKSASSSGYSREQFGRGWADTDGDCQNSRHEALIAQSTGKVRFKTGRECRVIAGRWISPFTGAVIHDPSQIDIDHVVPLKWAWEHGAASWSRAQRERFANDPANLLSVEASLNRQKGAKGPDQWLPPANQCQYVLRFTRVMKTYKLKLSPPEERRFAQTRSRVCG</sequence>
<keyword evidence="4" id="KW-0378">Hydrolase</keyword>
<keyword evidence="2" id="KW-0732">Signal</keyword>
<comment type="caution">
    <text evidence="4">The sequence shown here is derived from an EMBL/GenBank/DDBJ whole genome shotgun (WGS) entry which is preliminary data.</text>
</comment>
<reference evidence="4 5" key="1">
    <citation type="submission" date="2021-06" db="EMBL/GenBank/DDBJ databases">
        <title>Bacterium isolated from marine sediment.</title>
        <authorList>
            <person name="Zhu K.-L."/>
            <person name="Du Z.-J."/>
            <person name="Liang Q.-Y."/>
        </authorList>
    </citation>
    <scope>NUCLEOTIDE SEQUENCE [LARGE SCALE GENOMIC DNA]</scope>
    <source>
        <strain evidence="4 5">A346</strain>
    </source>
</reference>
<keyword evidence="4" id="KW-0540">Nuclease</keyword>
<feature type="signal peptide" evidence="2">
    <location>
        <begin position="1"/>
        <end position="20"/>
    </location>
</feature>
<dbReference type="EMBL" id="JAHQZT010000036">
    <property type="protein sequence ID" value="MBV0934774.1"/>
    <property type="molecule type" value="Genomic_DNA"/>
</dbReference>
<feature type="chain" id="PRO_5045875927" evidence="2">
    <location>
        <begin position="21"/>
        <end position="239"/>
    </location>
</feature>
<organism evidence="4 5">
    <name type="scientific">Marinobacterium weihaiense</name>
    <dbReference type="NCBI Taxonomy" id="2851016"/>
    <lineage>
        <taxon>Bacteria</taxon>
        <taxon>Pseudomonadati</taxon>
        <taxon>Pseudomonadota</taxon>
        <taxon>Gammaproteobacteria</taxon>
        <taxon>Oceanospirillales</taxon>
        <taxon>Oceanospirillaceae</taxon>
        <taxon>Marinobacterium</taxon>
    </lineage>
</organism>
<gene>
    <name evidence="4" type="ORF">KTN04_15655</name>
</gene>
<proteinExistence type="predicted"/>
<evidence type="ECO:0000313" key="4">
    <source>
        <dbReference type="EMBL" id="MBV0934774.1"/>
    </source>
</evidence>
<dbReference type="PANTHER" id="PTHR24094:SF15">
    <property type="entry name" value="AMP-DEPENDENT SYNTHETASE_LIGASE DOMAIN-CONTAINING PROTEIN-RELATED"/>
    <property type="match status" value="1"/>
</dbReference>
<dbReference type="RefSeq" id="WP_217336171.1">
    <property type="nucleotide sequence ID" value="NZ_JAHQZT010000036.1"/>
</dbReference>
<dbReference type="Proteomes" id="UP000755551">
    <property type="component" value="Unassembled WGS sequence"/>
</dbReference>
<evidence type="ECO:0000313" key="5">
    <source>
        <dbReference type="Proteomes" id="UP000755551"/>
    </source>
</evidence>
<dbReference type="PANTHER" id="PTHR24094">
    <property type="entry name" value="SECRETED PROTEIN"/>
    <property type="match status" value="1"/>
</dbReference>
<dbReference type="Pfam" id="PF07510">
    <property type="entry name" value="GmrSD_C"/>
    <property type="match status" value="1"/>
</dbReference>
<evidence type="ECO:0000256" key="2">
    <source>
        <dbReference type="SAM" id="SignalP"/>
    </source>
</evidence>
<keyword evidence="5" id="KW-1185">Reference proteome</keyword>
<feature type="domain" description="GmrSD restriction endonucleases C-terminal" evidence="3">
    <location>
        <begin position="110"/>
        <end position="205"/>
    </location>
</feature>
<name>A0ABS6MFY6_9GAMM</name>
<accession>A0ABS6MFY6</accession>
<protein>
    <submittedName>
        <fullName evidence="4">HNH endonuclease family protein</fullName>
    </submittedName>
</protein>
<feature type="region of interest" description="Disordered" evidence="1">
    <location>
        <begin position="63"/>
        <end position="84"/>
    </location>
</feature>
<evidence type="ECO:0000259" key="3">
    <source>
        <dbReference type="Pfam" id="PF07510"/>
    </source>
</evidence>
<evidence type="ECO:0000256" key="1">
    <source>
        <dbReference type="SAM" id="MobiDB-lite"/>
    </source>
</evidence>
<dbReference type="InterPro" id="IPR011089">
    <property type="entry name" value="GmrSD_C"/>
</dbReference>
<keyword evidence="4" id="KW-0255">Endonuclease</keyword>
<dbReference type="GO" id="GO:0004519">
    <property type="term" value="F:endonuclease activity"/>
    <property type="evidence" value="ECO:0007669"/>
    <property type="project" value="UniProtKB-KW"/>
</dbReference>